<accession>A0A803PNR6</accession>
<dbReference type="EMBL" id="JAATIP010000275">
    <property type="protein sequence ID" value="KAF4354797.1"/>
    <property type="molecule type" value="Genomic_DNA"/>
</dbReference>
<dbReference type="GO" id="GO:0001164">
    <property type="term" value="F:RNA polymerase I core promoter sequence-specific DNA binding"/>
    <property type="evidence" value="ECO:0007669"/>
    <property type="project" value="TreeGrafter"/>
</dbReference>
<dbReference type="GO" id="GO:0001650">
    <property type="term" value="C:fibrillar center"/>
    <property type="evidence" value="ECO:0007669"/>
    <property type="project" value="TreeGrafter"/>
</dbReference>
<evidence type="ECO:0000313" key="3">
    <source>
        <dbReference type="Proteomes" id="UP000525078"/>
    </source>
</evidence>
<dbReference type="InterPro" id="IPR038801">
    <property type="entry name" value="TAF1C"/>
</dbReference>
<dbReference type="EnsemblPlants" id="evm.model.05.1985">
    <property type="protein sequence ID" value="cds.evm.model.05.1985"/>
    <property type="gene ID" value="evm.TU.05.1985"/>
</dbReference>
<name>A0A7J6E8P7_CANSA</name>
<dbReference type="EMBL" id="UZAU01000549">
    <property type="status" value="NOT_ANNOTATED_CDS"/>
    <property type="molecule type" value="Genomic_DNA"/>
</dbReference>
<reference evidence="2 4" key="1">
    <citation type="submission" date="2018-11" db="EMBL/GenBank/DDBJ databases">
        <authorList>
            <person name="Grassa J C."/>
        </authorList>
    </citation>
    <scope>NUCLEOTIDE SEQUENCE [LARGE SCALE GENOMIC DNA]</scope>
</reference>
<dbReference type="AlphaFoldDB" id="A0A7J6E8P7"/>
<dbReference type="PANTHER" id="PTHR15319">
    <property type="entry name" value="TATA BOX-BINDING PROTEIN ASSOCIATED FACTOR RNA POLYMERASE I SUBUNIT C"/>
    <property type="match status" value="1"/>
</dbReference>
<dbReference type="Gramene" id="evm.model.05.1985">
    <property type="protein sequence ID" value="cds.evm.model.05.1985"/>
    <property type="gene ID" value="evm.TU.05.1985"/>
</dbReference>
<dbReference type="Proteomes" id="UP000596661">
    <property type="component" value="Chromosome 5"/>
</dbReference>
<dbReference type="OMA" id="WYASREL"/>
<gene>
    <name evidence="2" type="primary">LOC115716139</name>
    <name evidence="1" type="ORF">F8388_018001</name>
</gene>
<sequence length="918" mass="103644">MELSEEWKSLFPISAVFKSPLLLSSPSIKPILGPLVFNPIPNTISSLSFSSSLLPPSHPFPQLSFPQFLLTSSFDSFLPPSTSSSIVSVFGTNHHQTNVTSNFLNNRLELLRCPGTNNLIIFFPTGENSDQIGFLLLQVKDSCFNVRDNGDVFMASFNLKHQILRISVNPVLDSGSEFSTSRENSFGTIGYLFACTLYSIHWYVIKVKEIGSDTEVPSLTYVGSKVFKTCCIVHACWSPHLPEESIILLENGALFLFDMESALKTDGLNGNCKGSRLKVSWEDSSHFGDHKWLSCEFSWHPRIFIVARSDAVFIVDFRYDQCNVNCLAKIEMLHMYTSIGNERFQAVKKAGPDGFHFALASDSLLLLCDVRKPLTPVLQWAHGVSNPRHIDVFRLSDLRSNLQDDIYKWASDSGFCIIVGSFWNCEFNLFCYGPSSQALNGSTVNRATKFDKSYYAWGYPSNLLLSGHVCPCGSCLVKEEFLKDDLPAWIDWQRKKEVILGFGIINKDLSSLVSKPDEFGGFMLVRLLSSGKLELQRYSASWESIKLIEEPHEKLSQFEDYLMFPPFDEEYKFQKTYHYLDLGYLNSYLNGNLDEIIVSKMKLPLTGSGSVVKESFSLEFHEILCEKLNLCGLSRSRSSPTVTVVFRDINLPSSIHEVALRRLWADLPVDFLQMAFSNYSEVLEVLVARNRMSLEFLAVPDHPQLPPFFLRNPSLRSNKWSQKVKPPDLLVGPVLPLPILLALHEFHNGCQSTEEQSAGFTAEAELRRCCDEVKQVAREVANSDSGSELHKDHVISLDDDREENVSQTAKPFFLHHPSAFHTGAISHTDEQSAYKDEVFGTLISKVSEEHASVDTTETIGLEFFDSVCPIKLSFDDTFAMNFEMKELKAYKLLKKQFSKWQGDFDLYGQFVSMTKPVT</sequence>
<protein>
    <submittedName>
        <fullName evidence="1 2">Uncharacterized protein</fullName>
    </submittedName>
</protein>
<organism evidence="1 3">
    <name type="scientific">Cannabis sativa</name>
    <name type="common">Hemp</name>
    <name type="synonym">Marijuana</name>
    <dbReference type="NCBI Taxonomy" id="3483"/>
    <lineage>
        <taxon>Eukaryota</taxon>
        <taxon>Viridiplantae</taxon>
        <taxon>Streptophyta</taxon>
        <taxon>Embryophyta</taxon>
        <taxon>Tracheophyta</taxon>
        <taxon>Spermatophyta</taxon>
        <taxon>Magnoliopsida</taxon>
        <taxon>eudicotyledons</taxon>
        <taxon>Gunneridae</taxon>
        <taxon>Pentapetalae</taxon>
        <taxon>rosids</taxon>
        <taxon>fabids</taxon>
        <taxon>Rosales</taxon>
        <taxon>Cannabaceae</taxon>
        <taxon>Cannabis</taxon>
    </lineage>
</organism>
<evidence type="ECO:0000313" key="1">
    <source>
        <dbReference type="EMBL" id="KAF4354797.1"/>
    </source>
</evidence>
<dbReference type="OrthoDB" id="2382881at2759"/>
<dbReference type="Proteomes" id="UP000525078">
    <property type="component" value="Unassembled WGS sequence"/>
</dbReference>
<keyword evidence="4" id="KW-1185">Reference proteome</keyword>
<proteinExistence type="predicted"/>
<evidence type="ECO:0000313" key="2">
    <source>
        <dbReference type="EnsemblPlants" id="cds.evm.model.05.1985"/>
    </source>
</evidence>
<evidence type="ECO:0000313" key="4">
    <source>
        <dbReference type="Proteomes" id="UP000596661"/>
    </source>
</evidence>
<accession>A0A7J6E8P7</accession>
<reference evidence="1 3" key="2">
    <citation type="journal article" date="2020" name="bioRxiv">
        <title>Sequence and annotation of 42 cannabis genomes reveals extensive copy number variation in cannabinoid synthesis and pathogen resistance genes.</title>
        <authorList>
            <person name="Mckernan K.J."/>
            <person name="Helbert Y."/>
            <person name="Kane L.T."/>
            <person name="Ebling H."/>
            <person name="Zhang L."/>
            <person name="Liu B."/>
            <person name="Eaton Z."/>
            <person name="Mclaughlin S."/>
            <person name="Kingan S."/>
            <person name="Baybayan P."/>
            <person name="Concepcion G."/>
            <person name="Jordan M."/>
            <person name="Riva A."/>
            <person name="Barbazuk W."/>
            <person name="Harkins T."/>
        </authorList>
    </citation>
    <scope>NUCLEOTIDE SEQUENCE [LARGE SCALE GENOMIC DNA]</scope>
    <source>
        <strain evidence="3">cv. Jamaican Lion 4</strain>
        <strain evidence="1">Mother</strain>
        <tissue evidence="1">Leaf</tissue>
    </source>
</reference>
<dbReference type="PANTHER" id="PTHR15319:SF1">
    <property type="entry name" value="TATA BOX-BINDING PROTEIN-ASSOCIATED FACTOR RNA POLYMERASE I SUBUNIT C"/>
    <property type="match status" value="1"/>
</dbReference>
<reference evidence="2" key="3">
    <citation type="submission" date="2021-03" db="UniProtKB">
        <authorList>
            <consortium name="EnsemblPlants"/>
        </authorList>
    </citation>
    <scope>IDENTIFICATION</scope>
</reference>